<dbReference type="Proteomes" id="UP000596742">
    <property type="component" value="Unassembled WGS sequence"/>
</dbReference>
<evidence type="ECO:0000313" key="2">
    <source>
        <dbReference type="EMBL" id="VDH96850.1"/>
    </source>
</evidence>
<comment type="caution">
    <text evidence="2">The sequence shown here is derived from an EMBL/GenBank/DDBJ whole genome shotgun (WGS) entry which is preliminary data.</text>
</comment>
<keyword evidence="3" id="KW-1185">Reference proteome</keyword>
<organism evidence="2 3">
    <name type="scientific">Mytilus galloprovincialis</name>
    <name type="common">Mediterranean mussel</name>
    <dbReference type="NCBI Taxonomy" id="29158"/>
    <lineage>
        <taxon>Eukaryota</taxon>
        <taxon>Metazoa</taxon>
        <taxon>Spiralia</taxon>
        <taxon>Lophotrochozoa</taxon>
        <taxon>Mollusca</taxon>
        <taxon>Bivalvia</taxon>
        <taxon>Autobranchia</taxon>
        <taxon>Pteriomorphia</taxon>
        <taxon>Mytilida</taxon>
        <taxon>Mytiloidea</taxon>
        <taxon>Mytilidae</taxon>
        <taxon>Mytilinae</taxon>
        <taxon>Mytilus</taxon>
    </lineage>
</organism>
<dbReference type="AlphaFoldDB" id="A0A8B6BW93"/>
<name>A0A8B6BW93_MYTGA</name>
<reference evidence="2" key="1">
    <citation type="submission" date="2018-11" db="EMBL/GenBank/DDBJ databases">
        <authorList>
            <person name="Alioto T."/>
            <person name="Alioto T."/>
        </authorList>
    </citation>
    <scope>NUCLEOTIDE SEQUENCE</scope>
</reference>
<gene>
    <name evidence="2" type="ORF">MGAL_10B016066</name>
</gene>
<feature type="compositionally biased region" description="Basic and acidic residues" evidence="1">
    <location>
        <begin position="17"/>
        <end position="28"/>
    </location>
</feature>
<protein>
    <submittedName>
        <fullName evidence="2">Uncharacterized protein</fullName>
    </submittedName>
</protein>
<evidence type="ECO:0000256" key="1">
    <source>
        <dbReference type="SAM" id="MobiDB-lite"/>
    </source>
</evidence>
<feature type="region of interest" description="Disordered" evidence="1">
    <location>
        <begin position="1"/>
        <end position="28"/>
    </location>
</feature>
<proteinExistence type="predicted"/>
<sequence length="148" mass="16475">MHFENSVDSTDPVPSDARQRPVGEHETSELDIDYIDQIAPDFYKKDVIVGNNRHLIFYRNFWQRQRRGTLTVPSVSSTLNTHPNDTAKIDNCGVGDDEDYNRGKRHTGSSPCGTMDTWEVATGELFHHVVFGGSGINTLIHSGNTGVS</sequence>
<accession>A0A8B6BW93</accession>
<dbReference type="EMBL" id="UYJE01000824">
    <property type="protein sequence ID" value="VDH96850.1"/>
    <property type="molecule type" value="Genomic_DNA"/>
</dbReference>
<evidence type="ECO:0000313" key="3">
    <source>
        <dbReference type="Proteomes" id="UP000596742"/>
    </source>
</evidence>